<evidence type="ECO:0000256" key="1">
    <source>
        <dbReference type="SAM" id="MobiDB-lite"/>
    </source>
</evidence>
<accession>A0AAV9CTF2</accession>
<sequence>MDTTCEFCAVDCPAVMQLWNLISVATSSRVRIQNMEDLWTHMVVAPNLGDEAEPKHSTVQIQRNPDELK</sequence>
<dbReference type="AlphaFoldDB" id="A0AAV9CTF2"/>
<gene>
    <name evidence="2" type="ORF">QJS10_CPB17g00304</name>
</gene>
<name>A0AAV9CTF2_ACOCL</name>
<protein>
    <submittedName>
        <fullName evidence="2">Uncharacterized protein</fullName>
    </submittedName>
</protein>
<reference evidence="2" key="1">
    <citation type="journal article" date="2023" name="Nat. Commun.">
        <title>Diploid and tetraploid genomes of Acorus and the evolution of monocots.</title>
        <authorList>
            <person name="Ma L."/>
            <person name="Liu K.W."/>
            <person name="Li Z."/>
            <person name="Hsiao Y.Y."/>
            <person name="Qi Y."/>
            <person name="Fu T."/>
            <person name="Tang G.D."/>
            <person name="Zhang D."/>
            <person name="Sun W.H."/>
            <person name="Liu D.K."/>
            <person name="Li Y."/>
            <person name="Chen G.Z."/>
            <person name="Liu X.D."/>
            <person name="Liao X.Y."/>
            <person name="Jiang Y.T."/>
            <person name="Yu X."/>
            <person name="Hao Y."/>
            <person name="Huang J."/>
            <person name="Zhao X.W."/>
            <person name="Ke S."/>
            <person name="Chen Y.Y."/>
            <person name="Wu W.L."/>
            <person name="Hsu J.L."/>
            <person name="Lin Y.F."/>
            <person name="Huang M.D."/>
            <person name="Li C.Y."/>
            <person name="Huang L."/>
            <person name="Wang Z.W."/>
            <person name="Zhao X."/>
            <person name="Zhong W.Y."/>
            <person name="Peng D.H."/>
            <person name="Ahmad S."/>
            <person name="Lan S."/>
            <person name="Zhang J.S."/>
            <person name="Tsai W.C."/>
            <person name="Van de Peer Y."/>
            <person name="Liu Z.J."/>
        </authorList>
    </citation>
    <scope>NUCLEOTIDE SEQUENCE</scope>
    <source>
        <strain evidence="2">CP</strain>
    </source>
</reference>
<dbReference type="EMBL" id="JAUJYO010000017">
    <property type="protein sequence ID" value="KAK1292453.1"/>
    <property type="molecule type" value="Genomic_DNA"/>
</dbReference>
<keyword evidence="3" id="KW-1185">Reference proteome</keyword>
<evidence type="ECO:0000313" key="2">
    <source>
        <dbReference type="EMBL" id="KAK1292453.1"/>
    </source>
</evidence>
<feature type="region of interest" description="Disordered" evidence="1">
    <location>
        <begin position="49"/>
        <end position="69"/>
    </location>
</feature>
<reference evidence="2" key="2">
    <citation type="submission" date="2023-06" db="EMBL/GenBank/DDBJ databases">
        <authorList>
            <person name="Ma L."/>
            <person name="Liu K.-W."/>
            <person name="Li Z."/>
            <person name="Hsiao Y.-Y."/>
            <person name="Qi Y."/>
            <person name="Fu T."/>
            <person name="Tang G."/>
            <person name="Zhang D."/>
            <person name="Sun W.-H."/>
            <person name="Liu D.-K."/>
            <person name="Li Y."/>
            <person name="Chen G.-Z."/>
            <person name="Liu X.-D."/>
            <person name="Liao X.-Y."/>
            <person name="Jiang Y.-T."/>
            <person name="Yu X."/>
            <person name="Hao Y."/>
            <person name="Huang J."/>
            <person name="Zhao X.-W."/>
            <person name="Ke S."/>
            <person name="Chen Y.-Y."/>
            <person name="Wu W.-L."/>
            <person name="Hsu J.-L."/>
            <person name="Lin Y.-F."/>
            <person name="Huang M.-D."/>
            <person name="Li C.-Y."/>
            <person name="Huang L."/>
            <person name="Wang Z.-W."/>
            <person name="Zhao X."/>
            <person name="Zhong W.-Y."/>
            <person name="Peng D.-H."/>
            <person name="Ahmad S."/>
            <person name="Lan S."/>
            <person name="Zhang J.-S."/>
            <person name="Tsai W.-C."/>
            <person name="Van De Peer Y."/>
            <person name="Liu Z.-J."/>
        </authorList>
    </citation>
    <scope>NUCLEOTIDE SEQUENCE</scope>
    <source>
        <strain evidence="2">CP</strain>
        <tissue evidence="2">Leaves</tissue>
    </source>
</reference>
<comment type="caution">
    <text evidence="2">The sequence shown here is derived from an EMBL/GenBank/DDBJ whole genome shotgun (WGS) entry which is preliminary data.</text>
</comment>
<dbReference type="Proteomes" id="UP001180020">
    <property type="component" value="Unassembled WGS sequence"/>
</dbReference>
<proteinExistence type="predicted"/>
<organism evidence="2 3">
    <name type="scientific">Acorus calamus</name>
    <name type="common">Sweet flag</name>
    <dbReference type="NCBI Taxonomy" id="4465"/>
    <lineage>
        <taxon>Eukaryota</taxon>
        <taxon>Viridiplantae</taxon>
        <taxon>Streptophyta</taxon>
        <taxon>Embryophyta</taxon>
        <taxon>Tracheophyta</taxon>
        <taxon>Spermatophyta</taxon>
        <taxon>Magnoliopsida</taxon>
        <taxon>Liliopsida</taxon>
        <taxon>Acoraceae</taxon>
        <taxon>Acorus</taxon>
    </lineage>
</organism>
<evidence type="ECO:0000313" key="3">
    <source>
        <dbReference type="Proteomes" id="UP001180020"/>
    </source>
</evidence>